<comment type="caution">
    <text evidence="2">The sequence shown here is derived from an EMBL/GenBank/DDBJ whole genome shotgun (WGS) entry which is preliminary data.</text>
</comment>
<evidence type="ECO:0000313" key="2">
    <source>
        <dbReference type="EMBL" id="GBR09890.1"/>
    </source>
</evidence>
<dbReference type="Proteomes" id="UP001061070">
    <property type="component" value="Unassembled WGS sequence"/>
</dbReference>
<dbReference type="InterPro" id="IPR037165">
    <property type="entry name" value="AldOxase/xan_DH_Mopterin-bd_sf"/>
</dbReference>
<evidence type="ECO:0000313" key="3">
    <source>
        <dbReference type="Proteomes" id="UP001061070"/>
    </source>
</evidence>
<dbReference type="InterPro" id="IPR008274">
    <property type="entry name" value="AldOxase/xan_DH_MoCoBD1"/>
</dbReference>
<dbReference type="InterPro" id="IPR016208">
    <property type="entry name" value="Ald_Oxase/xanthine_DH-like"/>
</dbReference>
<dbReference type="EMBL" id="BAQW01000004">
    <property type="protein sequence ID" value="GBR09890.1"/>
    <property type="molecule type" value="Genomic_DNA"/>
</dbReference>
<dbReference type="Gene3D" id="3.90.1170.50">
    <property type="entry name" value="Aldehyde oxidase/xanthine dehydrogenase, a/b hammerhead"/>
    <property type="match status" value="1"/>
</dbReference>
<dbReference type="Pfam" id="PF02738">
    <property type="entry name" value="MoCoBD_1"/>
    <property type="match status" value="1"/>
</dbReference>
<proteinExistence type="predicted"/>
<dbReference type="Pfam" id="PF01315">
    <property type="entry name" value="Ald_Xan_dh_C"/>
    <property type="match status" value="1"/>
</dbReference>
<evidence type="ECO:0000259" key="1">
    <source>
        <dbReference type="SMART" id="SM01008"/>
    </source>
</evidence>
<dbReference type="SUPFAM" id="SSF56003">
    <property type="entry name" value="Molybdenum cofactor-binding domain"/>
    <property type="match status" value="1"/>
</dbReference>
<dbReference type="InterPro" id="IPR000674">
    <property type="entry name" value="Ald_Oxase/Xan_DH_a/b"/>
</dbReference>
<feature type="domain" description="Aldehyde oxidase/xanthine dehydrogenase a/b hammerhead" evidence="1">
    <location>
        <begin position="22"/>
        <end position="136"/>
    </location>
</feature>
<dbReference type="Gene3D" id="3.30.365.10">
    <property type="entry name" value="Aldehyde oxidase/xanthine dehydrogenase, molybdopterin binding domain"/>
    <property type="match status" value="4"/>
</dbReference>
<name>A0ABQ0Q9G6_9PROT</name>
<sequence>MTVISTTIGQSVSRIDGFAKVTGQARYAAEPHPSGMLYGVIVNSPIARGRIETIREEAARAVPGVVEIMTHLNRPHTALFEKSYVDGLGVPGSPYRPLHDGEIRFNGQPVAVVFAETFEAAREAAMLMEVDYERWPHNADFEVALHQKYMPEKPRSNYVPPKSRGKAAEAYALSPIKVEGHYHLAPEHHNPMEMHATTVIVEDDGKFTVWDKTQGPQAVQAYLTSALSLSKDQVRVRNPYVGGAFGSGLRAQHNVFLAALAAKMLKRSVRVSLTRQQMFTHVFRPEAIMDIALGATPDGTLQSMIVEGVTDTSRFEHNMENLVVWGLINYKCPNATADYKVVPRDTYTSSDMRAPGAATGVNLFEMAIDEMAYACSMDPLTFRLHNYSDIDAMHDMPLTSKALREAMLQGAERFGWQNRPMTPGKMRDGKELIGWGMATGIWDAMFSPTSARARLTADGRLHIATAASDIGTGTYTILAQTASEAFNIPLDQIDIELGDSTLPQCPTEGGSWTAASAGAAVWLACQSLREKLFKTLGKNSNISAWLTEGLRHNTVVLQDGFLKNTDGDEAFEMSLRDALSLTGQTELEVEETAKPGLRGTISQMRKARFTHSAVFCEVRVDEELGIVRVTRLVNAVAAGRIMNPKTAASQVRGAMVMATGMALHEESLMDERVGRFMNHNFSEYHIPAHADIPDMDVLFVNEEDTEVSPLGIKGVGEIGMCGTAAAIANAIFHATGRRHYNLPIVPGD</sequence>
<keyword evidence="3" id="KW-1185">Reference proteome</keyword>
<organism evidence="2 3">
    <name type="scientific">Gluconobacter frateurii NRIC 0228</name>
    <dbReference type="NCBI Taxonomy" id="1307946"/>
    <lineage>
        <taxon>Bacteria</taxon>
        <taxon>Pseudomonadati</taxon>
        <taxon>Pseudomonadota</taxon>
        <taxon>Alphaproteobacteria</taxon>
        <taxon>Acetobacterales</taxon>
        <taxon>Acetobacteraceae</taxon>
        <taxon>Gluconobacter</taxon>
    </lineage>
</organism>
<dbReference type="PANTHER" id="PTHR11908:SF153">
    <property type="entry name" value="DEHYDROGENASE"/>
    <property type="match status" value="1"/>
</dbReference>
<dbReference type="SMART" id="SM01008">
    <property type="entry name" value="Ald_Xan_dh_C"/>
    <property type="match status" value="1"/>
</dbReference>
<protein>
    <submittedName>
        <fullName evidence="2">Aerobic-type carbon monoxide dehydrogenase large subunit CoxL/CutL</fullName>
    </submittedName>
</protein>
<accession>A0ABQ0Q9G6</accession>
<dbReference type="RefSeq" id="WP_099181394.1">
    <property type="nucleotide sequence ID" value="NZ_BAQW01000004.1"/>
</dbReference>
<dbReference type="InterPro" id="IPR036856">
    <property type="entry name" value="Ald_Oxase/Xan_DH_a/b_sf"/>
</dbReference>
<reference evidence="2" key="1">
    <citation type="submission" date="2013-04" db="EMBL/GenBank/DDBJ databases">
        <title>The genome sequencing project of 58 acetic acid bacteria.</title>
        <authorList>
            <person name="Okamoto-Kainuma A."/>
            <person name="Ishikawa M."/>
            <person name="Umino S."/>
            <person name="Koizumi Y."/>
            <person name="Shiwa Y."/>
            <person name="Yoshikawa H."/>
            <person name="Matsutani M."/>
            <person name="Matsushita K."/>
        </authorList>
    </citation>
    <scope>NUCLEOTIDE SEQUENCE</scope>
    <source>
        <strain evidence="2">NRIC 0228</strain>
    </source>
</reference>
<dbReference type="SUPFAM" id="SSF54665">
    <property type="entry name" value="CO dehydrogenase molybdoprotein N-domain-like"/>
    <property type="match status" value="1"/>
</dbReference>
<dbReference type="PANTHER" id="PTHR11908">
    <property type="entry name" value="XANTHINE DEHYDROGENASE"/>
    <property type="match status" value="1"/>
</dbReference>
<gene>
    <name evidence="2" type="ORF">AA0228_0843</name>
</gene>
<dbReference type="Pfam" id="PF20256">
    <property type="entry name" value="MoCoBD_2"/>
    <property type="match status" value="1"/>
</dbReference>
<dbReference type="InterPro" id="IPR046867">
    <property type="entry name" value="AldOxase/xan_DH_MoCoBD2"/>
</dbReference>